<feature type="region of interest" description="Disordered" evidence="14">
    <location>
        <begin position="2564"/>
        <end position="2584"/>
    </location>
</feature>
<evidence type="ECO:0000256" key="10">
    <source>
        <dbReference type="ARBA" id="ARBA00023163"/>
    </source>
</evidence>
<dbReference type="SUPFAM" id="SSF81698">
    <property type="entry name" value="FF domain"/>
    <property type="match status" value="4"/>
</dbReference>
<evidence type="ECO:0000256" key="2">
    <source>
        <dbReference type="ARBA" id="ARBA00022481"/>
    </source>
</evidence>
<keyword evidence="7" id="KW-0832">Ubl conjugation</keyword>
<dbReference type="PROSITE" id="PS51676">
    <property type="entry name" value="FF"/>
    <property type="match status" value="5"/>
</dbReference>
<dbReference type="Pfam" id="PF01846">
    <property type="entry name" value="FF"/>
    <property type="match status" value="5"/>
</dbReference>
<feature type="domain" description="FF" evidence="17">
    <location>
        <begin position="2239"/>
        <end position="2293"/>
    </location>
</feature>
<dbReference type="PROSITE" id="PS51425">
    <property type="entry name" value="SCD"/>
    <property type="match status" value="1"/>
</dbReference>
<name>A0A556V815_BAGYA</name>
<dbReference type="InterPro" id="IPR016024">
    <property type="entry name" value="ARM-type_fold"/>
</dbReference>
<dbReference type="PROSITE" id="PS01159">
    <property type="entry name" value="WW_DOMAIN_1"/>
    <property type="match status" value="1"/>
</dbReference>
<dbReference type="InterPro" id="IPR036517">
    <property type="entry name" value="FF_domain_sf"/>
</dbReference>
<dbReference type="Gene3D" id="1.10.10.440">
    <property type="entry name" value="FF domain"/>
    <property type="match status" value="5"/>
</dbReference>
<dbReference type="Pfam" id="PF21581">
    <property type="entry name" value="SCD"/>
    <property type="match status" value="1"/>
</dbReference>
<dbReference type="GO" id="GO:0000785">
    <property type="term" value="C:chromatin"/>
    <property type="evidence" value="ECO:0007669"/>
    <property type="project" value="UniProtKB-UniRule"/>
</dbReference>
<comment type="function">
    <text evidence="12">Component of cohesin complex, a complex required for the cohesion of sister chromatids after DNA replication. The cohesin complex apparently forms a large proteinaceous ring within which sister chromatids can be trapped. At anaphase, the complex is cleaved and dissociates from chromatin, allowing sister chromatids to segregate.</text>
</comment>
<dbReference type="Pfam" id="PF23517">
    <property type="entry name" value="WW_TCERG1"/>
    <property type="match status" value="1"/>
</dbReference>
<keyword evidence="9 13" id="KW-0175">Coiled coil</keyword>
<evidence type="ECO:0000256" key="1">
    <source>
        <dbReference type="ARBA" id="ARBA00005486"/>
    </source>
</evidence>
<dbReference type="InterPro" id="IPR039662">
    <property type="entry name" value="Cohesin_Scc3/SA"/>
</dbReference>
<dbReference type="InterPro" id="IPR001370">
    <property type="entry name" value="BIR_rpt"/>
</dbReference>
<comment type="caution">
    <text evidence="18">The sequence shown here is derived from an EMBL/GenBank/DDBJ whole genome shotgun (WGS) entry which is preliminary data.</text>
</comment>
<feature type="domain" description="WW" evidence="15">
    <location>
        <begin position="2062"/>
        <end position="2091"/>
    </location>
</feature>
<dbReference type="Gene3D" id="2.20.70.10">
    <property type="match status" value="3"/>
</dbReference>
<evidence type="ECO:0000256" key="6">
    <source>
        <dbReference type="ARBA" id="ARBA00022737"/>
    </source>
</evidence>
<evidence type="ECO:0000259" key="15">
    <source>
        <dbReference type="PROSITE" id="PS50020"/>
    </source>
</evidence>
<reference evidence="18 19" key="1">
    <citation type="journal article" date="2019" name="Genome Biol. Evol.">
        <title>Whole-Genome Sequencing of the Giant Devil Catfish, Bagarius yarrelli.</title>
        <authorList>
            <person name="Jiang W."/>
            <person name="Lv Y."/>
            <person name="Cheng L."/>
            <person name="Yang K."/>
            <person name="Chao B."/>
            <person name="Wang X."/>
            <person name="Li Y."/>
            <person name="Pan X."/>
            <person name="You X."/>
            <person name="Zhang Y."/>
            <person name="Yang J."/>
            <person name="Li J."/>
            <person name="Zhang X."/>
            <person name="Liu S."/>
            <person name="Sun C."/>
            <person name="Yang J."/>
            <person name="Shi Q."/>
        </authorList>
    </citation>
    <scope>NUCLEOTIDE SEQUENCE [LARGE SCALE GENOMIC DNA]</scope>
    <source>
        <strain evidence="18">JWS20170419001</strain>
        <tissue evidence="18">Muscle</tissue>
    </source>
</reference>
<dbReference type="PANTHER" id="PTHR11199:SF3">
    <property type="entry name" value="COHESIN SUBUNIT SA-2"/>
    <property type="match status" value="1"/>
</dbReference>
<evidence type="ECO:0000259" key="17">
    <source>
        <dbReference type="PROSITE" id="PS51676"/>
    </source>
</evidence>
<evidence type="ECO:0000256" key="13">
    <source>
        <dbReference type="SAM" id="Coils"/>
    </source>
</evidence>
<evidence type="ECO:0000256" key="12">
    <source>
        <dbReference type="RuleBase" id="RU369063"/>
    </source>
</evidence>
<evidence type="ECO:0000259" key="16">
    <source>
        <dbReference type="PROSITE" id="PS51425"/>
    </source>
</evidence>
<feature type="domain" description="FF" evidence="17">
    <location>
        <begin position="2497"/>
        <end position="2563"/>
    </location>
</feature>
<feature type="region of interest" description="Disordered" evidence="14">
    <location>
        <begin position="1658"/>
        <end position="1681"/>
    </location>
</feature>
<dbReference type="InterPro" id="IPR057565">
    <property type="entry name" value="WW_TCRG1_3rd"/>
</dbReference>
<keyword evidence="3" id="KW-0678">Repressor</keyword>
<comment type="subcellular location">
    <subcellularLocation>
        <location evidence="12">Nucleus</location>
    </subcellularLocation>
    <subcellularLocation>
        <location evidence="12">Chromosome</location>
    </subcellularLocation>
    <subcellularLocation>
        <location evidence="12">Chromosome</location>
        <location evidence="12">Centromere</location>
    </subcellularLocation>
</comment>
<evidence type="ECO:0000256" key="11">
    <source>
        <dbReference type="ARBA" id="ARBA00023242"/>
    </source>
</evidence>
<dbReference type="InterPro" id="IPR002713">
    <property type="entry name" value="FF_domain"/>
</dbReference>
<feature type="compositionally biased region" description="Basic and acidic residues" evidence="14">
    <location>
        <begin position="2096"/>
        <end position="2111"/>
    </location>
</feature>
<dbReference type="Gene3D" id="3.30.40.10">
    <property type="entry name" value="Zinc/RING finger domain, C3HC4 (zinc finger)"/>
    <property type="match status" value="1"/>
</dbReference>
<feature type="coiled-coil region" evidence="13">
    <location>
        <begin position="2225"/>
        <end position="2252"/>
    </location>
</feature>
<dbReference type="FunFam" id="1.10.10.440:FF:000010">
    <property type="entry name" value="Transcription elongation regulator 1 (CA150)"/>
    <property type="match status" value="1"/>
</dbReference>
<dbReference type="PANTHER" id="PTHR11199">
    <property type="entry name" value="STROMAL ANTIGEN"/>
    <property type="match status" value="1"/>
</dbReference>
<keyword evidence="6" id="KW-0677">Repeat</keyword>
<dbReference type="FunFam" id="2.20.70.10:FF:000010">
    <property type="entry name" value="Transcription elongation regulator 1 (CA150)"/>
    <property type="match status" value="1"/>
</dbReference>
<keyword evidence="2" id="KW-0488">Methylation</keyword>
<feature type="coiled-coil region" evidence="13">
    <location>
        <begin position="642"/>
        <end position="672"/>
    </location>
</feature>
<dbReference type="SMART" id="SM00456">
    <property type="entry name" value="WW"/>
    <property type="match status" value="3"/>
</dbReference>
<dbReference type="Pfam" id="PF00397">
    <property type="entry name" value="WW"/>
    <property type="match status" value="2"/>
</dbReference>
<keyword evidence="12" id="KW-0159">Chromosome partition</keyword>
<evidence type="ECO:0000256" key="7">
    <source>
        <dbReference type="ARBA" id="ARBA00022843"/>
    </source>
</evidence>
<dbReference type="CDD" id="cd00022">
    <property type="entry name" value="BIR"/>
    <property type="match status" value="3"/>
</dbReference>
<feature type="compositionally biased region" description="Basic and acidic residues" evidence="14">
    <location>
        <begin position="2143"/>
        <end position="2153"/>
    </location>
</feature>
<dbReference type="FunFam" id="1.10.10.440:FF:000008">
    <property type="entry name" value="Transcription elongation regulator 1 (CA150)"/>
    <property type="match status" value="1"/>
</dbReference>
<feature type="compositionally biased region" description="Low complexity" evidence="14">
    <location>
        <begin position="1489"/>
        <end position="1515"/>
    </location>
</feature>
<dbReference type="Proteomes" id="UP000319801">
    <property type="component" value="Unassembled WGS sequence"/>
</dbReference>
<feature type="region of interest" description="Disordered" evidence="14">
    <location>
        <begin position="2390"/>
        <end position="2409"/>
    </location>
</feature>
<dbReference type="PROSITE" id="PS50020">
    <property type="entry name" value="WW_DOMAIN_2"/>
    <property type="match status" value="3"/>
</dbReference>
<dbReference type="SUPFAM" id="SSF51045">
    <property type="entry name" value="WW domain"/>
    <property type="match status" value="3"/>
</dbReference>
<dbReference type="GO" id="GO:0005634">
    <property type="term" value="C:nucleus"/>
    <property type="evidence" value="ECO:0007669"/>
    <property type="project" value="UniProtKB-SubCell"/>
</dbReference>
<sequence length="2584" mass="295149">MDVSTDFGQTETDDGLMDWSVMSTRLNSFQTFPHSAQIPAARLARAGFYFTGESDRVRCFSCLHTIDNWHPGDNPVEKHHSVSPSCKYLKCVYHTDLASRNSFQSLGSTYNEEAEDLEFRLRTGEVMDESVYPKIPHMKREDARLRTFSNWPSWSPVQPNALAQAGFFYVPEGEVQLDRVQCFCCAGMLVRWEEGDDPWQEHARVYSNCFFILGHDVGNIPAEQPRLTNNGPSSSMESFEERLQSFQDRSHPINHERLARAGFSSLGEQDRVICFKCGGCLKNWQPDDDPWVEHAKYYPGCSFLLAEKGQEFINSVQLRRPGFGSAVRMWITFLTSNSQQSEIAKKAFEMGFDPVKVERAILERLRQTNKGYSTVEDLIHDITTVDQEGDSDLDQESQTEDPLKKLERLQNEKLCKVCMDKDVAIVFTPCGHLVKRGKKAPGEKGKGGGKATGRLNGHHQENGMENIMLFEVVKLGKSAMQSVVDDWIESYKQDRDTALLDLINFFIQCSGCKGVVSGEMFQHMQNSEIIRKMTEEFDEDSGDYPLTMAGPQWKKFKTSFCEFISVLVRQCQYSIIYDEYMMDTVISLLTGLSDSQVRAFRHTSTLAAMKLMTALVNVALTLSINMDNTQRQYEAERNKMIGKRASDRLELLLQKRKELQENQDEIENMMNAIFKGVFVHRYRDAIAEIRAICIEEIGVWMKLYSDAFLNDSYLKYVGWTMHDKQGEVRLKCLTALQGLYYNRELNAKLELFTSRFKDRIVSMTLDKEYDVAVQAIKLLTLVLQLFSHQNIEEDSMPKRRGRQSLNANLIKTTVFFFLESELHEHAAYLVDSMWDCASELLKDWECMISLLLDEPLPGEEALTDRQETALIEIMLCTIRQAAECHPPVGRGTGKRVLTAKEKKTQLDDRTRITELFAVALPPLLAKYSVDSEKVTNLLQLPQFFDLEIYTTGRLEKHLESLLRQIRDIVEKHTDTDVLEACSKTYHALCNEEFTIFNRVDIARSQLLDEQVDKFNKLLEDFLQEGEDPDEDDAYQVLSTLKRITSFHNAHDLSKWDLFTSNYKLLNTGIENGDMPEQIVIHALQCTHYVILWHLAKVSEGSCKKEVMVTLRKQMRAFCLMCQRYLSSVNTTVKEQAFTILCDLLMIFSHQIISGGREVLEPLVYSPEASLQSELLSFILDHVFIDQDEDNNSTDGQQDDEAGKIEALHKRRNLLAAYCKLIIYNVVEMETGADIFKQYMRYYNDYGDIIKETMSKTRQIDKIQCAKTLILSLQQLFNEMLSDLGPGFDRSSSSFCGIKELARRFSLTFGLDQLKTREAIAMLHKDGIEFSFKEPNPQGEGYPPLNLAFLDILSEFSSKLMRQDKRTVHMYLERFMTFQMTLQREDCWLPLISYRNSLQAGGDDDTMSVVSGISSRGSTIRSKKAKPVTAKRKLSEAEESSSSSSEVWLNREQSMQTPVMMPSPHLTSTVMREPKRLRPEDSYMGVYTMPTDQPQQQQQQQQHPQQRTHPYTPQPHNHQTPMDYNTQVTWMLAQRQQQEEAARQQHERAMNYAKLRSNLQHAIRRGSGLMEDDEEPIVEDVMMSSESRIEDLNEGIDFDTMDIDLPASKTRRERTELKPDFFDPASIMDESVRTTHFLGYDAFQRMAQQSVPRFPAAVPPASGALPRRQPLLSTPSTPPFPVIRGPAPAARAPFARMPFDPSVPPPVGTAHLQRPPFMPPPVSAMPPPPGIIFPPGIPPSAAPAAAPSLSSTEEIWVENKSPEGKVYYYNARTRESAWAKPEGVKVIQQAELTPLMMSQAAAVASSSPSPSNSLPAAGAAVSSTTHTTHALSTVMSSTTTPSTNVVSPLLPTPGTVPEGTELSSAPHTTPHTVAVTHVVTVNTPAGAVTVTTGPQHLPVALPHTVPQPSAAIPAFPPVMVPPFRVPLPGLPIPLPGMLPGMAPPLLPMMPPQMTVAAASSPLSGGDWTEFKTAEGKSYYYNKRTLETTWDKPEELKDKEKGLEKVKDSAEDTENTELMRVDNCSPKIDPPSEPKEEPKHIETTEEEKVNKKAKPVATNPIPGTPWCVVWTSDDRVFFYNPTTRLSMWERPEELVGRADVDKNIQEPPHKRGQDNGPKTVVKQEQDLAASDDTSEDEPSSAKKRKLEEKNEVDLEKEAAVEAELRAARERAVVPQETRMNQFKDMLLERGVSAFSTWEKELHKIVFDPRYLLLNPKERKQVFDQYVKTRAEEERKEKKNKIMQAKEDFRRMMEEARLGVRTTFSEFAAKHAKDARFKAVEKMKDRESIFSEFMTSFKKKEKENSKNRGEKVRHDFFELLSDHHVDGQQRWSKVKEKMETDPRYKAVETSAAREELFKSFVDKLAKNSNSEKEKELEKQARIEASLRERERTVQRFRSEQTKEIDREREQHKREEAVQRFKALMSDMVKSSDASWSETRRSLRKDHRWESSSLLEREEKERLFNEHIEALAKKKKELFRQLLDETVTKKQREFEDYIKDKHISAKADFRTLLKETKFITYKSRKLIQESEQHLTDLTKILQNDKRYLVLDCMPDERDKLIMAYVEELERRGPPPPPTAFEPTRRSTK</sequence>
<feature type="region of interest" description="Disordered" evidence="14">
    <location>
        <begin position="437"/>
        <end position="458"/>
    </location>
</feature>
<dbReference type="GO" id="GO:0007062">
    <property type="term" value="P:sister chromatid cohesion"/>
    <property type="evidence" value="ECO:0007669"/>
    <property type="project" value="UniProtKB-UniRule"/>
</dbReference>
<dbReference type="SMART" id="SM00238">
    <property type="entry name" value="BIR"/>
    <property type="match status" value="3"/>
</dbReference>
<gene>
    <name evidence="18" type="ORF">Baya_14137</name>
</gene>
<feature type="domain" description="SCD" evidence="16">
    <location>
        <begin position="678"/>
        <end position="763"/>
    </location>
</feature>
<dbReference type="InterPro" id="IPR013083">
    <property type="entry name" value="Znf_RING/FYVE/PHD"/>
</dbReference>
<dbReference type="OrthoDB" id="498590at2759"/>
<evidence type="ECO:0000313" key="18">
    <source>
        <dbReference type="EMBL" id="TSY55764.1"/>
    </source>
</evidence>
<evidence type="ECO:0000256" key="5">
    <source>
        <dbReference type="ARBA" id="ARBA00022553"/>
    </source>
</evidence>
<feature type="region of interest" description="Disordered" evidence="14">
    <location>
        <begin position="1412"/>
        <end position="1465"/>
    </location>
</feature>
<dbReference type="SUPFAM" id="SSF48371">
    <property type="entry name" value="ARM repeat"/>
    <property type="match status" value="1"/>
</dbReference>
<feature type="compositionally biased region" description="Basic and acidic residues" evidence="14">
    <location>
        <begin position="2028"/>
        <end position="2048"/>
    </location>
</feature>
<feature type="region of interest" description="Disordered" evidence="14">
    <location>
        <begin position="2096"/>
        <end position="2153"/>
    </location>
</feature>
<feature type="region of interest" description="Disordered" evidence="14">
    <location>
        <begin position="1486"/>
        <end position="1516"/>
    </location>
</feature>
<keyword evidence="12" id="KW-0132">Cell division</keyword>
<dbReference type="Gene3D" id="1.10.1170.10">
    <property type="entry name" value="Inhibitor Of Apoptosis Protein (2mihbC-IAP-1), Chain A"/>
    <property type="match status" value="3"/>
</dbReference>
<dbReference type="Pfam" id="PF24571">
    <property type="entry name" value="HEAT_SCC3-SA"/>
    <property type="match status" value="1"/>
</dbReference>
<dbReference type="GO" id="GO:0051301">
    <property type="term" value="P:cell division"/>
    <property type="evidence" value="ECO:0007669"/>
    <property type="project" value="UniProtKB-UniRule"/>
</dbReference>
<keyword evidence="8" id="KW-0805">Transcription regulation</keyword>
<feature type="domain" description="WW" evidence="15">
    <location>
        <begin position="1749"/>
        <end position="1782"/>
    </location>
</feature>
<keyword evidence="11 12" id="KW-0539">Nucleus</keyword>
<evidence type="ECO:0000256" key="8">
    <source>
        <dbReference type="ARBA" id="ARBA00023015"/>
    </source>
</evidence>
<dbReference type="SMART" id="SM00441">
    <property type="entry name" value="FF"/>
    <property type="match status" value="5"/>
</dbReference>
<proteinExistence type="inferred from homology"/>
<dbReference type="GO" id="GO:0007059">
    <property type="term" value="P:chromosome segregation"/>
    <property type="evidence" value="ECO:0007669"/>
    <property type="project" value="UniProtKB-KW"/>
</dbReference>
<evidence type="ECO:0000313" key="19">
    <source>
        <dbReference type="Proteomes" id="UP000319801"/>
    </source>
</evidence>
<dbReference type="InterPro" id="IPR036020">
    <property type="entry name" value="WW_dom_sf"/>
</dbReference>
<keyword evidence="12" id="KW-0158">Chromosome</keyword>
<feature type="domain" description="FF" evidence="17">
    <location>
        <begin position="2305"/>
        <end position="2360"/>
    </location>
</feature>
<dbReference type="FunFam" id="1.10.10.440:FF:000005">
    <property type="entry name" value="Transcription elongation regulator 1 (CA150)"/>
    <property type="match status" value="1"/>
</dbReference>
<feature type="compositionally biased region" description="Basic residues" evidence="14">
    <location>
        <begin position="1420"/>
        <end position="1431"/>
    </location>
</feature>
<evidence type="ECO:0000256" key="4">
    <source>
        <dbReference type="ARBA" id="ARBA00022499"/>
    </source>
</evidence>
<dbReference type="InterPro" id="IPR013721">
    <property type="entry name" value="STAG"/>
</dbReference>
<keyword evidence="5" id="KW-0597">Phosphoprotein</keyword>
<accession>A0A556V815</accession>
<dbReference type="InterPro" id="IPR056396">
    <property type="entry name" value="HEAT_SCC3-SA"/>
</dbReference>
<keyword evidence="10" id="KW-0804">Transcription</keyword>
<feature type="region of interest" description="Disordered" evidence="14">
    <location>
        <begin position="1829"/>
        <end position="1867"/>
    </location>
</feature>
<keyword evidence="19" id="KW-1185">Reference proteome</keyword>
<dbReference type="PROSITE" id="PS50143">
    <property type="entry name" value="BIR_REPEAT_2"/>
    <property type="match status" value="3"/>
</dbReference>
<keyword evidence="12" id="KW-0131">Cell cycle</keyword>
<dbReference type="Pfam" id="PF00653">
    <property type="entry name" value="BIR"/>
    <property type="match status" value="3"/>
</dbReference>
<comment type="similarity">
    <text evidence="1 12">Belongs to the SCC3 family.</text>
</comment>
<dbReference type="Gene3D" id="1.10.8.10">
    <property type="entry name" value="DNA helicase RuvA subunit, C-terminal domain"/>
    <property type="match status" value="1"/>
</dbReference>
<feature type="domain" description="FF" evidence="17">
    <location>
        <begin position="2410"/>
        <end position="2466"/>
    </location>
</feature>
<dbReference type="FunFam" id="1.10.10.440:FF:000004">
    <property type="entry name" value="Transcription elongation regulator 1 like"/>
    <property type="match status" value="1"/>
</dbReference>
<dbReference type="FunFam" id="1.10.10.440:FF:000001">
    <property type="entry name" value="Transcription elongation regulator 1 like"/>
    <property type="match status" value="1"/>
</dbReference>
<dbReference type="Pfam" id="PF08514">
    <property type="entry name" value="STAG"/>
    <property type="match status" value="1"/>
</dbReference>
<dbReference type="CDD" id="cd14321">
    <property type="entry name" value="UBA_IAPs"/>
    <property type="match status" value="1"/>
</dbReference>
<keyword evidence="4" id="KW-1017">Isopeptide bond</keyword>
<feature type="region of interest" description="Disordered" evidence="14">
    <location>
        <begin position="2020"/>
        <end position="2054"/>
    </location>
</feature>
<organism evidence="18 19">
    <name type="scientific">Bagarius yarrelli</name>
    <name type="common">Goonch</name>
    <name type="synonym">Bagrus yarrelli</name>
    <dbReference type="NCBI Taxonomy" id="175774"/>
    <lineage>
        <taxon>Eukaryota</taxon>
        <taxon>Metazoa</taxon>
        <taxon>Chordata</taxon>
        <taxon>Craniata</taxon>
        <taxon>Vertebrata</taxon>
        <taxon>Euteleostomi</taxon>
        <taxon>Actinopterygii</taxon>
        <taxon>Neopterygii</taxon>
        <taxon>Teleostei</taxon>
        <taxon>Ostariophysi</taxon>
        <taxon>Siluriformes</taxon>
        <taxon>Sisoridae</taxon>
        <taxon>Sisorinae</taxon>
        <taxon>Bagarius</taxon>
    </lineage>
</organism>
<dbReference type="SUPFAM" id="SSF57924">
    <property type="entry name" value="Inhibitor of apoptosis (IAP) repeat"/>
    <property type="match status" value="3"/>
</dbReference>
<evidence type="ECO:0000256" key="3">
    <source>
        <dbReference type="ARBA" id="ARBA00022491"/>
    </source>
</evidence>
<evidence type="ECO:0000256" key="9">
    <source>
        <dbReference type="ARBA" id="ARBA00023054"/>
    </source>
</evidence>
<feature type="domain" description="FF" evidence="17">
    <location>
        <begin position="2173"/>
        <end position="2226"/>
    </location>
</feature>
<evidence type="ECO:0000256" key="14">
    <source>
        <dbReference type="SAM" id="MobiDB-lite"/>
    </source>
</evidence>
<dbReference type="CDD" id="cd00201">
    <property type="entry name" value="WW"/>
    <property type="match status" value="3"/>
</dbReference>
<dbReference type="InterPro" id="IPR020839">
    <property type="entry name" value="SCD"/>
</dbReference>
<dbReference type="InterPro" id="IPR001202">
    <property type="entry name" value="WW_dom"/>
</dbReference>
<feature type="domain" description="WW" evidence="15">
    <location>
        <begin position="1966"/>
        <end position="1993"/>
    </location>
</feature>
<dbReference type="GO" id="GO:0000775">
    <property type="term" value="C:chromosome, centromeric region"/>
    <property type="evidence" value="ECO:0007669"/>
    <property type="project" value="UniProtKB-SubCell"/>
</dbReference>
<comment type="subunit">
    <text evidence="12">Part of the cohesin complex which is composed of a heterodimer between a SMC1 protein (SMC1A or SMC1B) and SMC3, which are attached via their hinge domain, and RAD21 which link them at their heads, and one STAG protein.</text>
</comment>
<dbReference type="GO" id="GO:0008278">
    <property type="term" value="C:cohesin complex"/>
    <property type="evidence" value="ECO:0007669"/>
    <property type="project" value="UniProtKB-UniRule"/>
</dbReference>
<feature type="compositionally biased region" description="Low complexity" evidence="14">
    <location>
        <begin position="1829"/>
        <end position="1846"/>
    </location>
</feature>
<dbReference type="GO" id="GO:0003682">
    <property type="term" value="F:chromatin binding"/>
    <property type="evidence" value="ECO:0007669"/>
    <property type="project" value="TreeGrafter"/>
</dbReference>
<dbReference type="EMBL" id="VCAZ01000148">
    <property type="protein sequence ID" value="TSY55764.1"/>
    <property type="molecule type" value="Genomic_DNA"/>
</dbReference>
<protein>
    <recommendedName>
        <fullName evidence="12">Cohesin subunit SA</fullName>
    </recommendedName>
    <alternativeName>
        <fullName evidence="12">SCC3 homolog</fullName>
    </alternativeName>
    <alternativeName>
        <fullName evidence="12">Stromal antigen</fullName>
    </alternativeName>
</protein>